<dbReference type="PANTHER" id="PTHR33908:SF3">
    <property type="entry name" value="UNDECAPRENYL PHOSPHATE-ALPHA-4-AMINO-4-DEOXY-L-ARABINOSE ARABINOSYL TRANSFERASE"/>
    <property type="match status" value="1"/>
</dbReference>
<evidence type="ECO:0000256" key="1">
    <source>
        <dbReference type="ARBA" id="ARBA00004651"/>
    </source>
</evidence>
<evidence type="ECO:0000256" key="3">
    <source>
        <dbReference type="ARBA" id="ARBA00022676"/>
    </source>
</evidence>
<feature type="transmembrane region" description="Helical" evidence="8">
    <location>
        <begin position="374"/>
        <end position="394"/>
    </location>
</feature>
<feature type="transmembrane region" description="Helical" evidence="8">
    <location>
        <begin position="288"/>
        <end position="310"/>
    </location>
</feature>
<evidence type="ECO:0000256" key="4">
    <source>
        <dbReference type="ARBA" id="ARBA00022679"/>
    </source>
</evidence>
<evidence type="ECO:0000256" key="7">
    <source>
        <dbReference type="ARBA" id="ARBA00023136"/>
    </source>
</evidence>
<feature type="transmembrane region" description="Helical" evidence="8">
    <location>
        <begin position="16"/>
        <end position="38"/>
    </location>
</feature>
<keyword evidence="3" id="KW-0328">Glycosyltransferase</keyword>
<organism evidence="9">
    <name type="scientific">freshwater metagenome</name>
    <dbReference type="NCBI Taxonomy" id="449393"/>
    <lineage>
        <taxon>unclassified sequences</taxon>
        <taxon>metagenomes</taxon>
        <taxon>ecological metagenomes</taxon>
    </lineage>
</organism>
<keyword evidence="2" id="KW-1003">Cell membrane</keyword>
<feature type="transmembrane region" description="Helical" evidence="8">
    <location>
        <begin position="340"/>
        <end position="362"/>
    </location>
</feature>
<dbReference type="InterPro" id="IPR018584">
    <property type="entry name" value="GT87"/>
</dbReference>
<proteinExistence type="predicted"/>
<keyword evidence="6 8" id="KW-1133">Transmembrane helix</keyword>
<dbReference type="InterPro" id="IPR050297">
    <property type="entry name" value="LipidA_mod_glycosyltrf_83"/>
</dbReference>
<dbReference type="GO" id="GO:0008610">
    <property type="term" value="P:lipid biosynthetic process"/>
    <property type="evidence" value="ECO:0007669"/>
    <property type="project" value="UniProtKB-ARBA"/>
</dbReference>
<evidence type="ECO:0000256" key="5">
    <source>
        <dbReference type="ARBA" id="ARBA00022692"/>
    </source>
</evidence>
<keyword evidence="5 8" id="KW-0812">Transmembrane</keyword>
<reference evidence="9" key="1">
    <citation type="submission" date="2020-05" db="EMBL/GenBank/DDBJ databases">
        <authorList>
            <person name="Chiriac C."/>
            <person name="Salcher M."/>
            <person name="Ghai R."/>
            <person name="Kavagutti S V."/>
        </authorList>
    </citation>
    <scope>NUCLEOTIDE SEQUENCE</scope>
</reference>
<dbReference type="Pfam" id="PF09594">
    <property type="entry name" value="GT87"/>
    <property type="match status" value="1"/>
</dbReference>
<feature type="transmembrane region" description="Helical" evidence="8">
    <location>
        <begin position="159"/>
        <end position="177"/>
    </location>
</feature>
<dbReference type="PANTHER" id="PTHR33908">
    <property type="entry name" value="MANNOSYLTRANSFERASE YKCB-RELATED"/>
    <property type="match status" value="1"/>
</dbReference>
<dbReference type="GO" id="GO:0016763">
    <property type="term" value="F:pentosyltransferase activity"/>
    <property type="evidence" value="ECO:0007669"/>
    <property type="project" value="TreeGrafter"/>
</dbReference>
<dbReference type="GO" id="GO:0016758">
    <property type="term" value="F:hexosyltransferase activity"/>
    <property type="evidence" value="ECO:0007669"/>
    <property type="project" value="InterPro"/>
</dbReference>
<feature type="transmembrane region" description="Helical" evidence="8">
    <location>
        <begin position="219"/>
        <end position="241"/>
    </location>
</feature>
<dbReference type="AlphaFoldDB" id="A0A6J6RMV2"/>
<keyword evidence="4" id="KW-0808">Transferase</keyword>
<feature type="transmembrane region" description="Helical" evidence="8">
    <location>
        <begin position="183"/>
        <end position="212"/>
    </location>
</feature>
<name>A0A6J6RMV2_9ZZZZ</name>
<evidence type="ECO:0000256" key="6">
    <source>
        <dbReference type="ARBA" id="ARBA00022989"/>
    </source>
</evidence>
<keyword evidence="7 8" id="KW-0472">Membrane</keyword>
<dbReference type="EMBL" id="CAEZXR010000301">
    <property type="protein sequence ID" value="CAB4723811.1"/>
    <property type="molecule type" value="Genomic_DNA"/>
</dbReference>
<feature type="transmembrane region" description="Helical" evidence="8">
    <location>
        <begin position="76"/>
        <end position="98"/>
    </location>
</feature>
<evidence type="ECO:0000256" key="8">
    <source>
        <dbReference type="SAM" id="Phobius"/>
    </source>
</evidence>
<feature type="transmembrane region" description="Helical" evidence="8">
    <location>
        <begin position="317"/>
        <end position="334"/>
    </location>
</feature>
<dbReference type="GO" id="GO:0010041">
    <property type="term" value="P:response to iron(III) ion"/>
    <property type="evidence" value="ECO:0007669"/>
    <property type="project" value="TreeGrafter"/>
</dbReference>
<dbReference type="GO" id="GO:0005886">
    <property type="term" value="C:plasma membrane"/>
    <property type="evidence" value="ECO:0007669"/>
    <property type="project" value="UniProtKB-SubCell"/>
</dbReference>
<protein>
    <submittedName>
        <fullName evidence="9">Unannotated protein</fullName>
    </submittedName>
</protein>
<comment type="subcellular location">
    <subcellularLocation>
        <location evidence="1">Cell membrane</location>
        <topology evidence="1">Multi-pass membrane protein</topology>
    </subcellularLocation>
</comment>
<feature type="transmembrane region" description="Helical" evidence="8">
    <location>
        <begin position="105"/>
        <end position="126"/>
    </location>
</feature>
<evidence type="ECO:0000256" key="2">
    <source>
        <dbReference type="ARBA" id="ARBA00022475"/>
    </source>
</evidence>
<accession>A0A6J6RMV2</accession>
<evidence type="ECO:0000313" key="9">
    <source>
        <dbReference type="EMBL" id="CAB4723811.1"/>
    </source>
</evidence>
<sequence length="532" mass="54986">MPVVTATDPHRGHRRWLPWCAVLVGLVPAAVLVAYQLARPHALTGVHTYAGMGYDDGVYLGSALHLLQGSLPWRDFALLHPSGITWLMAPFAALGALAGDPAALAAARIATGCVVVGNVVLAGAVVRSRGPVAMAVASGVLAIYPTQVAATHTVLLEPYLVAACLLGLALLTHDGAFAGRRRIAYAGAVLGVACSIKVWAAVVVLVVAVAMLPRVRERALPWLVGSTVGFAVPVLPFALLAPGTFVHDVLTAQLGRETAGLSDYSLRERLPLMLGLELVPTASGMDRAVAVAVTLLAVVALGAVVGIRAGRADRGDALRIAVAVTALVALAQPPQFYPHYAYFLVALSAPVLGQSVAAIAEGARGRLRSGRPRWAAGPGAAVVSATVVVVAVALPGGIDRSSAFFADASDPGPTIRSAVPAGACVLSDVPTMLVAADRFDGSRDCGAPLDPFGLWLTDNDGRPASSPPPYAADFVAGWQQALTRAKFVVLSVPLSNYVPWTPELIAWFEARFVLATSGAHAHVYVQVPPASP</sequence>
<gene>
    <name evidence="9" type="ORF">UFOPK2579_02168</name>
</gene>